<dbReference type="InterPro" id="IPR040632">
    <property type="entry name" value="Sulfotransfer_4"/>
</dbReference>
<reference evidence="2" key="1">
    <citation type="journal article" date="2020" name="Stud. Mycol.">
        <title>101 Dothideomycetes genomes: a test case for predicting lifestyles and emergence of pathogens.</title>
        <authorList>
            <person name="Haridas S."/>
            <person name="Albert R."/>
            <person name="Binder M."/>
            <person name="Bloem J."/>
            <person name="Labutti K."/>
            <person name="Salamov A."/>
            <person name="Andreopoulos B."/>
            <person name="Baker S."/>
            <person name="Barry K."/>
            <person name="Bills G."/>
            <person name="Bluhm B."/>
            <person name="Cannon C."/>
            <person name="Castanera R."/>
            <person name="Culley D."/>
            <person name="Daum C."/>
            <person name="Ezra D."/>
            <person name="Gonzalez J."/>
            <person name="Henrissat B."/>
            <person name="Kuo A."/>
            <person name="Liang C."/>
            <person name="Lipzen A."/>
            <person name="Lutzoni F."/>
            <person name="Magnuson J."/>
            <person name="Mondo S."/>
            <person name="Nolan M."/>
            <person name="Ohm R."/>
            <person name="Pangilinan J."/>
            <person name="Park H.-J."/>
            <person name="Ramirez L."/>
            <person name="Alfaro M."/>
            <person name="Sun H."/>
            <person name="Tritt A."/>
            <person name="Yoshinaga Y."/>
            <person name="Zwiers L.-H."/>
            <person name="Turgeon B."/>
            <person name="Goodwin S."/>
            <person name="Spatafora J."/>
            <person name="Crous P."/>
            <person name="Grigoriev I."/>
        </authorList>
    </citation>
    <scope>NUCLEOTIDE SEQUENCE</scope>
    <source>
        <strain evidence="2">ATCC 36951</strain>
    </source>
</reference>
<accession>A0A6A6C8X9</accession>
<evidence type="ECO:0008006" key="4">
    <source>
        <dbReference type="Google" id="ProtNLM"/>
    </source>
</evidence>
<dbReference type="SUPFAM" id="SSF52540">
    <property type="entry name" value="P-loop containing nucleoside triphosphate hydrolases"/>
    <property type="match status" value="1"/>
</dbReference>
<evidence type="ECO:0000256" key="1">
    <source>
        <dbReference type="SAM" id="Phobius"/>
    </source>
</evidence>
<keyword evidence="1" id="KW-0472">Membrane</keyword>
<dbReference type="Proteomes" id="UP000799537">
    <property type="component" value="Unassembled WGS sequence"/>
</dbReference>
<dbReference type="PANTHER" id="PTHR36978:SF4">
    <property type="entry name" value="P-LOOP CONTAINING NUCLEOSIDE TRIPHOSPHATE HYDROLASE PROTEIN"/>
    <property type="match status" value="1"/>
</dbReference>
<evidence type="ECO:0000313" key="2">
    <source>
        <dbReference type="EMBL" id="KAF2162690.1"/>
    </source>
</evidence>
<dbReference type="EMBL" id="ML993612">
    <property type="protein sequence ID" value="KAF2162690.1"/>
    <property type="molecule type" value="Genomic_DNA"/>
</dbReference>
<dbReference type="Pfam" id="PF17784">
    <property type="entry name" value="Sulfotransfer_4"/>
    <property type="match status" value="1"/>
</dbReference>
<sequence length="224" mass="25784">MSAPENIKDRHLLCWREAFMAKLYDSGTPYGREESDKLLQRYDAITDAPCVNFSDELLAAYPDAKVILSKRDPERWLESILRSYHAVIESRVFRIGAAIDPALSILDEVFRLVLIDWTGGDWRNRQKLLEAYHRHNEHIRQIVPKENLLEWEPRDGWGPLCEFLGKDVPDEPFPYANKGDDVANGVIKAARYRIAKWVLGKLILPGLSLGVVLGGWVVYRRIWA</sequence>
<dbReference type="OrthoDB" id="408152at2759"/>
<keyword evidence="1" id="KW-1133">Transmembrane helix</keyword>
<keyword evidence="3" id="KW-1185">Reference proteome</keyword>
<dbReference type="PANTHER" id="PTHR36978">
    <property type="entry name" value="P-LOOP CONTAINING NUCLEOTIDE TRIPHOSPHATE HYDROLASE"/>
    <property type="match status" value="1"/>
</dbReference>
<gene>
    <name evidence="2" type="ORF">M409DRAFT_26926</name>
</gene>
<feature type="transmembrane region" description="Helical" evidence="1">
    <location>
        <begin position="198"/>
        <end position="219"/>
    </location>
</feature>
<protein>
    <recommendedName>
        <fullName evidence="4">Sulfotransferase domain-containing protein</fullName>
    </recommendedName>
</protein>
<dbReference type="RefSeq" id="XP_033663579.1">
    <property type="nucleotide sequence ID" value="XM_033808337.1"/>
</dbReference>
<proteinExistence type="predicted"/>
<dbReference type="AlphaFoldDB" id="A0A6A6C8X9"/>
<name>A0A6A6C8X9_ZASCE</name>
<organism evidence="2 3">
    <name type="scientific">Zasmidium cellare ATCC 36951</name>
    <dbReference type="NCBI Taxonomy" id="1080233"/>
    <lineage>
        <taxon>Eukaryota</taxon>
        <taxon>Fungi</taxon>
        <taxon>Dikarya</taxon>
        <taxon>Ascomycota</taxon>
        <taxon>Pezizomycotina</taxon>
        <taxon>Dothideomycetes</taxon>
        <taxon>Dothideomycetidae</taxon>
        <taxon>Mycosphaerellales</taxon>
        <taxon>Mycosphaerellaceae</taxon>
        <taxon>Zasmidium</taxon>
    </lineage>
</organism>
<keyword evidence="1" id="KW-0812">Transmembrane</keyword>
<dbReference type="Gene3D" id="3.40.50.300">
    <property type="entry name" value="P-loop containing nucleotide triphosphate hydrolases"/>
    <property type="match status" value="1"/>
</dbReference>
<evidence type="ECO:0000313" key="3">
    <source>
        <dbReference type="Proteomes" id="UP000799537"/>
    </source>
</evidence>
<dbReference type="InterPro" id="IPR027417">
    <property type="entry name" value="P-loop_NTPase"/>
</dbReference>
<dbReference type="GeneID" id="54561609"/>